<comment type="subcellular location">
    <subcellularLocation>
        <location evidence="1">Cell membrane</location>
        <topology evidence="1">Multi-pass membrane protein</topology>
    </subcellularLocation>
</comment>
<comment type="similarity">
    <text evidence="2">Belongs to the binding-protein-dependent transport system permease family. FecCD subfamily.</text>
</comment>
<proteinExistence type="inferred from homology"/>
<dbReference type="Proteomes" id="UP000252004">
    <property type="component" value="Chromosome"/>
</dbReference>
<evidence type="ECO:0000313" key="9">
    <source>
        <dbReference type="EMBL" id="AXE23895.1"/>
    </source>
</evidence>
<keyword evidence="3" id="KW-0813">Transport</keyword>
<dbReference type="RefSeq" id="WP_114055074.1">
    <property type="nucleotide sequence ID" value="NZ_CP030862.1"/>
</dbReference>
<reference evidence="9 10" key="1">
    <citation type="submission" date="2018-01" db="EMBL/GenBank/DDBJ databases">
        <title>Draft genome Sequence of streptomyces globosus LZH-48.</title>
        <authorList>
            <person name="Ran K."/>
            <person name="Li Z."/>
            <person name="Wei S."/>
            <person name="Dong R."/>
        </authorList>
    </citation>
    <scope>NUCLEOTIDE SEQUENCE [LARGE SCALE GENOMIC DNA]</scope>
    <source>
        <strain evidence="9 10">LZH-48</strain>
    </source>
</reference>
<name>A0A344TZ24_9ACTN</name>
<evidence type="ECO:0000256" key="8">
    <source>
        <dbReference type="SAM" id="Phobius"/>
    </source>
</evidence>
<keyword evidence="7 8" id="KW-0472">Membrane</keyword>
<dbReference type="SUPFAM" id="SSF81345">
    <property type="entry name" value="ABC transporter involved in vitamin B12 uptake, BtuC"/>
    <property type="match status" value="1"/>
</dbReference>
<feature type="transmembrane region" description="Helical" evidence="8">
    <location>
        <begin position="130"/>
        <end position="148"/>
    </location>
</feature>
<feature type="transmembrane region" description="Helical" evidence="8">
    <location>
        <begin position="155"/>
        <end position="177"/>
    </location>
</feature>
<organism evidence="9 10">
    <name type="scientific">Streptomyces globosus</name>
    <dbReference type="NCBI Taxonomy" id="68209"/>
    <lineage>
        <taxon>Bacteria</taxon>
        <taxon>Bacillati</taxon>
        <taxon>Actinomycetota</taxon>
        <taxon>Actinomycetes</taxon>
        <taxon>Kitasatosporales</taxon>
        <taxon>Streptomycetaceae</taxon>
        <taxon>Streptomyces</taxon>
    </lineage>
</organism>
<keyword evidence="10" id="KW-1185">Reference proteome</keyword>
<dbReference type="GO" id="GO:0022857">
    <property type="term" value="F:transmembrane transporter activity"/>
    <property type="evidence" value="ECO:0007669"/>
    <property type="project" value="InterPro"/>
</dbReference>
<dbReference type="InterPro" id="IPR000522">
    <property type="entry name" value="ABC_transptr_permease_BtuC"/>
</dbReference>
<dbReference type="KEGG" id="sgz:C0216_10870"/>
<evidence type="ECO:0000256" key="6">
    <source>
        <dbReference type="ARBA" id="ARBA00022989"/>
    </source>
</evidence>
<dbReference type="Pfam" id="PF01032">
    <property type="entry name" value="FecCD"/>
    <property type="match status" value="1"/>
</dbReference>
<dbReference type="PANTHER" id="PTHR30472">
    <property type="entry name" value="FERRIC ENTEROBACTIN TRANSPORT SYSTEM PERMEASE PROTEIN"/>
    <property type="match status" value="1"/>
</dbReference>
<sequence length="339" mass="33682">MTPAGRASRAGSVRPAPQAALLAGGLLLLAVVAVLSTGVGARPVPPAEVVRALVDFQGTDDHVIVRNVRAPRALLAVAVGAALAVAGALIQTLARNPLAEPGILGVTAGAGFAVTVGSALGLAAGQAGQLGFAIAGSVCAALLVAAIGRTSPLRLVLAGVALTAVLSGVALGMRLMLPDVFDVYRFWSVGSLAAREQAPLALPLAAIGACLLGALLLSRSLDALTLGESVAHTLGAGVTRVRTATLVLITVLTGAATAVAGPILFIGLVVPHLVRRAAAGSALWLLLHAMVLGPVLLLLADIGSRVLLPTGEVPVAIVTAFLGGPVLIRSVRRHGEGSL</sequence>
<evidence type="ECO:0000256" key="1">
    <source>
        <dbReference type="ARBA" id="ARBA00004651"/>
    </source>
</evidence>
<dbReference type="Gene3D" id="1.10.3470.10">
    <property type="entry name" value="ABC transporter involved in vitamin B12 uptake, BtuC"/>
    <property type="match status" value="1"/>
</dbReference>
<feature type="transmembrane region" description="Helical" evidence="8">
    <location>
        <begin position="306"/>
        <end position="328"/>
    </location>
</feature>
<dbReference type="PANTHER" id="PTHR30472:SF1">
    <property type="entry name" value="FE(3+) DICITRATE TRANSPORT SYSTEM PERMEASE PROTEIN FECC-RELATED"/>
    <property type="match status" value="1"/>
</dbReference>
<keyword evidence="5 8" id="KW-0812">Transmembrane</keyword>
<feature type="transmembrane region" description="Helical" evidence="8">
    <location>
        <begin position="102"/>
        <end position="124"/>
    </location>
</feature>
<keyword evidence="6 8" id="KW-1133">Transmembrane helix</keyword>
<evidence type="ECO:0000256" key="2">
    <source>
        <dbReference type="ARBA" id="ARBA00007935"/>
    </source>
</evidence>
<keyword evidence="4" id="KW-1003">Cell membrane</keyword>
<feature type="transmembrane region" description="Helical" evidence="8">
    <location>
        <begin position="282"/>
        <end position="299"/>
    </location>
</feature>
<dbReference type="GO" id="GO:0005886">
    <property type="term" value="C:plasma membrane"/>
    <property type="evidence" value="ECO:0007669"/>
    <property type="project" value="UniProtKB-SubCell"/>
</dbReference>
<accession>A0A344TZ24</accession>
<dbReference type="OrthoDB" id="9782305at2"/>
<evidence type="ECO:0000256" key="7">
    <source>
        <dbReference type="ARBA" id="ARBA00023136"/>
    </source>
</evidence>
<protein>
    <submittedName>
        <fullName evidence="9">Iron ABC transporter permease</fullName>
    </submittedName>
</protein>
<dbReference type="InterPro" id="IPR037294">
    <property type="entry name" value="ABC_BtuC-like"/>
</dbReference>
<feature type="transmembrane region" description="Helical" evidence="8">
    <location>
        <begin position="197"/>
        <end position="217"/>
    </location>
</feature>
<dbReference type="CDD" id="cd06550">
    <property type="entry name" value="TM_ABC_iron-siderophores_like"/>
    <property type="match status" value="1"/>
</dbReference>
<dbReference type="GO" id="GO:0033214">
    <property type="term" value="P:siderophore-iron import into cell"/>
    <property type="evidence" value="ECO:0007669"/>
    <property type="project" value="TreeGrafter"/>
</dbReference>
<evidence type="ECO:0000313" key="10">
    <source>
        <dbReference type="Proteomes" id="UP000252004"/>
    </source>
</evidence>
<feature type="transmembrane region" description="Helical" evidence="8">
    <location>
        <begin position="73"/>
        <end position="90"/>
    </location>
</feature>
<gene>
    <name evidence="9" type="ORF">C0216_10870</name>
</gene>
<evidence type="ECO:0000256" key="4">
    <source>
        <dbReference type="ARBA" id="ARBA00022475"/>
    </source>
</evidence>
<dbReference type="EMBL" id="CP030862">
    <property type="protein sequence ID" value="AXE23895.1"/>
    <property type="molecule type" value="Genomic_DNA"/>
</dbReference>
<evidence type="ECO:0000256" key="5">
    <source>
        <dbReference type="ARBA" id="ARBA00022692"/>
    </source>
</evidence>
<feature type="transmembrane region" description="Helical" evidence="8">
    <location>
        <begin position="246"/>
        <end position="270"/>
    </location>
</feature>
<evidence type="ECO:0000256" key="3">
    <source>
        <dbReference type="ARBA" id="ARBA00022448"/>
    </source>
</evidence>
<dbReference type="AlphaFoldDB" id="A0A344TZ24"/>